<dbReference type="InterPro" id="IPR002295">
    <property type="entry name" value="N4/N6-MTase_EcoPI_Mod-like"/>
</dbReference>
<evidence type="ECO:0000259" key="8">
    <source>
        <dbReference type="Pfam" id="PF01555"/>
    </source>
</evidence>
<dbReference type="Pfam" id="PF01555">
    <property type="entry name" value="N6_N4_Mtase"/>
    <property type="match status" value="1"/>
</dbReference>
<dbReference type="GO" id="GO:0008170">
    <property type="term" value="F:N-methyltransferase activity"/>
    <property type="evidence" value="ECO:0007669"/>
    <property type="project" value="InterPro"/>
</dbReference>
<dbReference type="SUPFAM" id="SSF53335">
    <property type="entry name" value="S-adenosyl-L-methionine-dependent methyltransferases"/>
    <property type="match status" value="1"/>
</dbReference>
<evidence type="ECO:0000256" key="4">
    <source>
        <dbReference type="ARBA" id="ARBA00022679"/>
    </source>
</evidence>
<dbReference type="EMBL" id="CP036349">
    <property type="protein sequence ID" value="QDV73214.1"/>
    <property type="molecule type" value="Genomic_DNA"/>
</dbReference>
<feature type="region of interest" description="Disordered" evidence="7">
    <location>
        <begin position="1"/>
        <end position="27"/>
    </location>
</feature>
<keyword evidence="10" id="KW-1185">Reference proteome</keyword>
<protein>
    <recommendedName>
        <fullName evidence="2">site-specific DNA-methyltransferase (adenine-specific)</fullName>
        <ecNumber evidence="2">2.1.1.72</ecNumber>
    </recommendedName>
</protein>
<reference evidence="9 10" key="1">
    <citation type="submission" date="2019-02" db="EMBL/GenBank/DDBJ databases">
        <title>Deep-cultivation of Planctomycetes and their phenomic and genomic characterization uncovers novel biology.</title>
        <authorList>
            <person name="Wiegand S."/>
            <person name="Jogler M."/>
            <person name="Boedeker C."/>
            <person name="Pinto D."/>
            <person name="Vollmers J."/>
            <person name="Rivas-Marin E."/>
            <person name="Kohn T."/>
            <person name="Peeters S.H."/>
            <person name="Heuer A."/>
            <person name="Rast P."/>
            <person name="Oberbeckmann S."/>
            <person name="Bunk B."/>
            <person name="Jeske O."/>
            <person name="Meyerdierks A."/>
            <person name="Storesund J.E."/>
            <person name="Kallscheuer N."/>
            <person name="Luecker S."/>
            <person name="Lage O.M."/>
            <person name="Pohl T."/>
            <person name="Merkel B.J."/>
            <person name="Hornburger P."/>
            <person name="Mueller R.-W."/>
            <person name="Bruemmer F."/>
            <person name="Labrenz M."/>
            <person name="Spormann A.M."/>
            <person name="Op den Camp H."/>
            <person name="Overmann J."/>
            <person name="Amann R."/>
            <person name="Jetten M.S.M."/>
            <person name="Mascher T."/>
            <person name="Medema M.H."/>
            <person name="Devos D.P."/>
            <person name="Kaster A.-K."/>
            <person name="Ovreas L."/>
            <person name="Rohde M."/>
            <person name="Galperin M.Y."/>
            <person name="Jogler C."/>
        </authorList>
    </citation>
    <scope>NUCLEOTIDE SEQUENCE [LARGE SCALE GENOMIC DNA]</scope>
    <source>
        <strain evidence="9 10">Spa11</strain>
    </source>
</reference>
<dbReference type="Proteomes" id="UP000316426">
    <property type="component" value="Chromosome"/>
</dbReference>
<sequence length="692" mass="79435">MAQPKKESQPNGTSPAQYGPDNPHPLSTLRTELVWEGKYDEWGNRREVDAASIAMPLQKIETIDEPRARAKAQGLLFDESTAHLDDFRNMLIWGDNKLVASSLLANYRGKIDLIYIDPPFDVGADFSMNVPIGEKNAVVHKDQSTLEMVAYRDTWGRGRDSYLQMMYERLVLIKALLSENGALYVHCDWHVDAYLRAMLDELFAPQNFVNEIVWKRSDAKSDAGQGSRHYSRIQDTILFYRNSENVTWNPLYVPLSEDYVEGFFRYSDEDGRRYKLENMLGPGGEAKGNPVYEVKGVTRAWRYSKKKMQDLIDRGLVVQTNPGTVPMRKSYLEDSKGVQIGTWWDDISMIRGWSHEKCGYTTQKPEALLERIILASTNPGDLVADFFCGSGTTGVVAEKLDRRWIMADLGRFAIHTARKRMIDAQRKQHDGDRPYRAFDVFNLGRYERQWWQKERLKGADDDHRRVVLEFYKAELLKSAPSPLIHGKKGPSLCHVDGIDGILTRREIEAVASAAKEAGAKEVTCLAWEFEMDLRLECNRLEKELGVKIKLIQIPREIMEKNRTEPPPFLEVATLEAKAVYHKKGKEKSVDIKLTRFLPSLAEVPSKELKALQERAIKNGFDFIDFWAVDFDFQHGGPFNHHWQDYRTRKDRSLKTASEQRYQYPKKGVHTACVKVVDIFGCDTSITVEIDYE</sequence>
<dbReference type="GO" id="GO:0032259">
    <property type="term" value="P:methylation"/>
    <property type="evidence" value="ECO:0007669"/>
    <property type="project" value="UniProtKB-KW"/>
</dbReference>
<dbReference type="InterPro" id="IPR002052">
    <property type="entry name" value="DNA_methylase_N6_adenine_CS"/>
</dbReference>
<proteinExistence type="inferred from homology"/>
<keyword evidence="4 9" id="KW-0808">Transferase</keyword>
<gene>
    <name evidence="9" type="primary">dpnA</name>
    <name evidence="9" type="ORF">Spa11_14100</name>
</gene>
<dbReference type="GO" id="GO:0009007">
    <property type="term" value="F:site-specific DNA-methyltransferase (adenine-specific) activity"/>
    <property type="evidence" value="ECO:0007669"/>
    <property type="project" value="UniProtKB-EC"/>
</dbReference>
<dbReference type="InterPro" id="IPR002941">
    <property type="entry name" value="DNA_methylase_N4/N6"/>
</dbReference>
<evidence type="ECO:0000256" key="7">
    <source>
        <dbReference type="SAM" id="MobiDB-lite"/>
    </source>
</evidence>
<dbReference type="PROSITE" id="PS00092">
    <property type="entry name" value="N6_MTASE"/>
    <property type="match status" value="1"/>
</dbReference>
<evidence type="ECO:0000313" key="9">
    <source>
        <dbReference type="EMBL" id="QDV73214.1"/>
    </source>
</evidence>
<keyword evidence="3 9" id="KW-0489">Methyltransferase</keyword>
<keyword evidence="5" id="KW-0949">S-adenosyl-L-methionine</keyword>
<comment type="catalytic activity">
    <reaction evidence="6">
        <text>a 2'-deoxyadenosine in DNA + S-adenosyl-L-methionine = an N(6)-methyl-2'-deoxyadenosine in DNA + S-adenosyl-L-homocysteine + H(+)</text>
        <dbReference type="Rhea" id="RHEA:15197"/>
        <dbReference type="Rhea" id="RHEA-COMP:12418"/>
        <dbReference type="Rhea" id="RHEA-COMP:12419"/>
        <dbReference type="ChEBI" id="CHEBI:15378"/>
        <dbReference type="ChEBI" id="CHEBI:57856"/>
        <dbReference type="ChEBI" id="CHEBI:59789"/>
        <dbReference type="ChEBI" id="CHEBI:90615"/>
        <dbReference type="ChEBI" id="CHEBI:90616"/>
        <dbReference type="EC" id="2.1.1.72"/>
    </reaction>
</comment>
<dbReference type="PRINTS" id="PR00506">
    <property type="entry name" value="D21N6MTFRASE"/>
</dbReference>
<dbReference type="Gene3D" id="3.40.50.150">
    <property type="entry name" value="Vaccinia Virus protein VP39"/>
    <property type="match status" value="1"/>
</dbReference>
<dbReference type="EC" id="2.1.1.72" evidence="2"/>
<feature type="domain" description="DNA methylase N-4/N-6" evidence="8">
    <location>
        <begin position="111"/>
        <end position="417"/>
    </location>
</feature>
<evidence type="ECO:0000256" key="6">
    <source>
        <dbReference type="ARBA" id="ARBA00047942"/>
    </source>
</evidence>
<evidence type="ECO:0000313" key="10">
    <source>
        <dbReference type="Proteomes" id="UP000316426"/>
    </source>
</evidence>
<dbReference type="AlphaFoldDB" id="A0A518K5Z1"/>
<dbReference type="KEGG" id="bmei:Spa11_14100"/>
<evidence type="ECO:0000256" key="5">
    <source>
        <dbReference type="ARBA" id="ARBA00022691"/>
    </source>
</evidence>
<accession>A0A518K5Z1</accession>
<organism evidence="9 10">
    <name type="scientific">Botrimarina mediterranea</name>
    <dbReference type="NCBI Taxonomy" id="2528022"/>
    <lineage>
        <taxon>Bacteria</taxon>
        <taxon>Pseudomonadati</taxon>
        <taxon>Planctomycetota</taxon>
        <taxon>Planctomycetia</taxon>
        <taxon>Pirellulales</taxon>
        <taxon>Lacipirellulaceae</taxon>
        <taxon>Botrimarina</taxon>
    </lineage>
</organism>
<dbReference type="GO" id="GO:0003677">
    <property type="term" value="F:DNA binding"/>
    <property type="evidence" value="ECO:0007669"/>
    <property type="project" value="InterPro"/>
</dbReference>
<dbReference type="InterPro" id="IPR029063">
    <property type="entry name" value="SAM-dependent_MTases_sf"/>
</dbReference>
<dbReference type="PANTHER" id="PTHR13370:SF24">
    <property type="entry name" value="TYPE III RESTRICTION-MODIFICATION ENZYME STYLTI MOD SUBUNIT"/>
    <property type="match status" value="1"/>
</dbReference>
<dbReference type="REBASE" id="356463">
    <property type="entry name" value="M.PbaSpa11ORF14100P"/>
</dbReference>
<dbReference type="RefSeq" id="WP_145109810.1">
    <property type="nucleotide sequence ID" value="NZ_CP036349.1"/>
</dbReference>
<evidence type="ECO:0000256" key="2">
    <source>
        <dbReference type="ARBA" id="ARBA00011900"/>
    </source>
</evidence>
<comment type="similarity">
    <text evidence="1">Belongs to the N(4)/N(6)-methyltransferase family.</text>
</comment>
<evidence type="ECO:0000256" key="1">
    <source>
        <dbReference type="ARBA" id="ARBA00006594"/>
    </source>
</evidence>
<dbReference type="GO" id="GO:0005737">
    <property type="term" value="C:cytoplasm"/>
    <property type="evidence" value="ECO:0007669"/>
    <property type="project" value="TreeGrafter"/>
</dbReference>
<evidence type="ECO:0000256" key="3">
    <source>
        <dbReference type="ARBA" id="ARBA00022603"/>
    </source>
</evidence>
<dbReference type="PANTHER" id="PTHR13370">
    <property type="entry name" value="RNA METHYLASE-RELATED"/>
    <property type="match status" value="1"/>
</dbReference>
<name>A0A518K5Z1_9BACT</name>